<keyword evidence="2" id="KW-0547">Nucleotide-binding</keyword>
<evidence type="ECO:0008006" key="8">
    <source>
        <dbReference type="Google" id="ProtNLM"/>
    </source>
</evidence>
<name>A0AAW0FEM4_9APHY</name>
<keyword evidence="1" id="KW-0812">Transmembrane</keyword>
<organism evidence="6 7">
    <name type="scientific">Cerrena zonata</name>
    <dbReference type="NCBI Taxonomy" id="2478898"/>
    <lineage>
        <taxon>Eukaryota</taxon>
        <taxon>Fungi</taxon>
        <taxon>Dikarya</taxon>
        <taxon>Basidiomycota</taxon>
        <taxon>Agaricomycotina</taxon>
        <taxon>Agaricomycetes</taxon>
        <taxon>Polyporales</taxon>
        <taxon>Cerrenaceae</taxon>
        <taxon>Cerrena</taxon>
    </lineage>
</organism>
<dbReference type="Gene3D" id="1.20.1560.10">
    <property type="entry name" value="ABC transporter type 1, transmembrane domain"/>
    <property type="match status" value="1"/>
</dbReference>
<dbReference type="InterPro" id="IPR050173">
    <property type="entry name" value="ABC_transporter_C-like"/>
</dbReference>
<reference evidence="6 7" key="1">
    <citation type="submission" date="2022-09" db="EMBL/GenBank/DDBJ databases">
        <authorList>
            <person name="Palmer J.M."/>
        </authorList>
    </citation>
    <scope>NUCLEOTIDE SEQUENCE [LARGE SCALE GENOMIC DNA]</scope>
    <source>
        <strain evidence="6 7">DSM 7382</strain>
    </source>
</reference>
<protein>
    <recommendedName>
        <fullName evidence="8">ABC transmembrane type-1 domain-containing protein</fullName>
    </recommendedName>
</protein>
<keyword evidence="3" id="KW-0067">ATP-binding</keyword>
<comment type="caution">
    <text evidence="6">The sequence shown here is derived from an EMBL/GenBank/DDBJ whole genome shotgun (WGS) entry which is preliminary data.</text>
</comment>
<dbReference type="PANTHER" id="PTHR24223:SF415">
    <property type="entry name" value="FI20190P1"/>
    <property type="match status" value="1"/>
</dbReference>
<evidence type="ECO:0000256" key="3">
    <source>
        <dbReference type="ARBA" id="ARBA00022840"/>
    </source>
</evidence>
<dbReference type="PANTHER" id="PTHR24223">
    <property type="entry name" value="ATP-BINDING CASSETTE SUB-FAMILY C"/>
    <property type="match status" value="1"/>
</dbReference>
<evidence type="ECO:0000256" key="5">
    <source>
        <dbReference type="ARBA" id="ARBA00023136"/>
    </source>
</evidence>
<evidence type="ECO:0000313" key="7">
    <source>
        <dbReference type="Proteomes" id="UP001385951"/>
    </source>
</evidence>
<evidence type="ECO:0000313" key="6">
    <source>
        <dbReference type="EMBL" id="KAK7677894.1"/>
    </source>
</evidence>
<accession>A0AAW0FEM4</accession>
<evidence type="ECO:0000256" key="2">
    <source>
        <dbReference type="ARBA" id="ARBA00022741"/>
    </source>
</evidence>
<dbReference type="GO" id="GO:0016020">
    <property type="term" value="C:membrane"/>
    <property type="evidence" value="ECO:0007669"/>
    <property type="project" value="InterPro"/>
</dbReference>
<keyword evidence="7" id="KW-1185">Reference proteome</keyword>
<dbReference type="SUPFAM" id="SSF90123">
    <property type="entry name" value="ABC transporter transmembrane region"/>
    <property type="match status" value="1"/>
</dbReference>
<keyword evidence="4" id="KW-1133">Transmembrane helix</keyword>
<dbReference type="Proteomes" id="UP001385951">
    <property type="component" value="Unassembled WGS sequence"/>
</dbReference>
<sequence>MRWHHKVIQLLDLSNTRLVLVSFDQSRMLNRFSKDDETADISLAGTAISKLVHGCLFCVSFDCHVFPPFIVPAVIVGYVYRLLTIGHLNTGRDLRRMGSNSRSSIFANFGELLEGIVTVRAFSAEQRFLDNLYRIVKLI</sequence>
<evidence type="ECO:0000256" key="1">
    <source>
        <dbReference type="ARBA" id="ARBA00022692"/>
    </source>
</evidence>
<evidence type="ECO:0000256" key="4">
    <source>
        <dbReference type="ARBA" id="ARBA00022989"/>
    </source>
</evidence>
<keyword evidence="5" id="KW-0472">Membrane</keyword>
<dbReference type="EMBL" id="JASBNA010000080">
    <property type="protein sequence ID" value="KAK7677894.1"/>
    <property type="molecule type" value="Genomic_DNA"/>
</dbReference>
<dbReference type="GO" id="GO:0005524">
    <property type="term" value="F:ATP binding"/>
    <property type="evidence" value="ECO:0007669"/>
    <property type="project" value="UniProtKB-KW"/>
</dbReference>
<proteinExistence type="predicted"/>
<dbReference type="AlphaFoldDB" id="A0AAW0FEM4"/>
<dbReference type="InterPro" id="IPR036640">
    <property type="entry name" value="ABC1_TM_sf"/>
</dbReference>
<dbReference type="GO" id="GO:0042626">
    <property type="term" value="F:ATPase-coupled transmembrane transporter activity"/>
    <property type="evidence" value="ECO:0007669"/>
    <property type="project" value="TreeGrafter"/>
</dbReference>
<gene>
    <name evidence="6" type="ORF">QCA50_019084</name>
</gene>